<dbReference type="Proteomes" id="UP000175691">
    <property type="component" value="Unassembled WGS sequence"/>
</dbReference>
<feature type="chain" id="PRO_5009209839" description="DUF1302 domain-containing protein" evidence="1">
    <location>
        <begin position="24"/>
        <end position="444"/>
    </location>
</feature>
<reference evidence="2 3" key="1">
    <citation type="submission" date="2016-08" db="EMBL/GenBank/DDBJ databases">
        <authorList>
            <person name="Seilhamer J.J."/>
        </authorList>
    </citation>
    <scope>NUCLEOTIDE SEQUENCE [LARGE SCALE GENOMIC DNA]</scope>
    <source>
        <strain evidence="2 3">KCTC 42603</strain>
    </source>
</reference>
<proteinExistence type="predicted"/>
<evidence type="ECO:0008006" key="4">
    <source>
        <dbReference type="Google" id="ProtNLM"/>
    </source>
</evidence>
<protein>
    <recommendedName>
        <fullName evidence="4">DUF1302 domain-containing protein</fullName>
    </recommendedName>
</protein>
<evidence type="ECO:0000313" key="2">
    <source>
        <dbReference type="EMBL" id="OFC72453.1"/>
    </source>
</evidence>
<accession>A0A1E7ZG07</accession>
<dbReference type="EMBL" id="MDHN01000004">
    <property type="protein sequence ID" value="OFC72453.1"/>
    <property type="molecule type" value="Genomic_DNA"/>
</dbReference>
<dbReference type="RefSeq" id="WP_070123366.1">
    <property type="nucleotide sequence ID" value="NZ_MDHN01000004.1"/>
</dbReference>
<keyword evidence="1" id="KW-0732">Signal</keyword>
<dbReference type="STRING" id="1656094.BFC18_02500"/>
<dbReference type="OrthoDB" id="9769143at2"/>
<dbReference type="AlphaFoldDB" id="A0A1E7ZG07"/>
<keyword evidence="3" id="KW-1185">Reference proteome</keyword>
<feature type="signal peptide" evidence="1">
    <location>
        <begin position="1"/>
        <end position="23"/>
    </location>
</feature>
<name>A0A1E7ZG07_9ALTE</name>
<sequence>MAGNSFRTSLLTAVLAVSVGVFAQEAPPTVDDWGAFDEMGDWDDEDVASPFSWAGFIDIAAGTRLQSDSAIRGDTTLTDIRGQFQADYAFDSSKIGFRGDVWYDGVTDSWESQIRELYWQGNLGFLGNAGEKFDLKAGQQILTWGVGDYLFLNDLFPKDYQSFFAGRDDDYLKYPSLAVKLSGYFDLVNVDFVVMPEFEPDNGINGEYFSYFNPMLAENTGARMEIPDENKPDDPEYAMRLYRSVAGTELAIYGYKGFTKLPEAADELGRPLYSDLTVTGFSAIRPVGPGIGKLEYAFHDGDDTDGSNPLIPNDQTRFLIGYEQELVANLTAGVQWYTEFNHDFDVRIANSSWPQFEATERRHVFTTQLRYQALQQTLVLHAFNFWSPTDDDGFLRFRATYSPTDKWQVSGGMNLFYGDEAHTFYGQFEDASNVYASFRYFFEG</sequence>
<comment type="caution">
    <text evidence="2">The sequence shown here is derived from an EMBL/GenBank/DDBJ whole genome shotgun (WGS) entry which is preliminary data.</text>
</comment>
<organism evidence="2 3">
    <name type="scientific">Alteromonas confluentis</name>
    <dbReference type="NCBI Taxonomy" id="1656094"/>
    <lineage>
        <taxon>Bacteria</taxon>
        <taxon>Pseudomonadati</taxon>
        <taxon>Pseudomonadota</taxon>
        <taxon>Gammaproteobacteria</taxon>
        <taxon>Alteromonadales</taxon>
        <taxon>Alteromonadaceae</taxon>
        <taxon>Alteromonas/Salinimonas group</taxon>
        <taxon>Alteromonas</taxon>
    </lineage>
</organism>
<evidence type="ECO:0000313" key="3">
    <source>
        <dbReference type="Proteomes" id="UP000175691"/>
    </source>
</evidence>
<evidence type="ECO:0000256" key="1">
    <source>
        <dbReference type="SAM" id="SignalP"/>
    </source>
</evidence>
<gene>
    <name evidence="2" type="ORF">BFC18_02500</name>
</gene>